<dbReference type="PRINTS" id="PR01069">
    <property type="entry name" value="ACCCTRFRASEA"/>
</dbReference>
<feature type="domain" description="CoA carboxyltransferase C-terminal" evidence="11">
    <location>
        <begin position="36"/>
        <end position="297"/>
    </location>
</feature>
<reference evidence="12 13" key="1">
    <citation type="submission" date="2024-09" db="EMBL/GenBank/DDBJ databases">
        <title>Draft genome sequence of Candidatus Magnetaquicoccaceae bacterium FCR-1.</title>
        <authorList>
            <person name="Shimoshige H."/>
            <person name="Shimamura S."/>
            <person name="Taoka A."/>
            <person name="Kobayashi H."/>
            <person name="Maekawa T."/>
        </authorList>
    </citation>
    <scope>NUCLEOTIDE SEQUENCE [LARGE SCALE GENOMIC DNA]</scope>
    <source>
        <strain evidence="12 13">FCR-1</strain>
    </source>
</reference>
<dbReference type="EMBL" id="BAAFGK010000004">
    <property type="protein sequence ID" value="GAB0057519.1"/>
    <property type="molecule type" value="Genomic_DNA"/>
</dbReference>
<accession>A0ABQ0C9F2</accession>
<dbReference type="InterPro" id="IPR001095">
    <property type="entry name" value="Acetyl_CoA_COase_a_su"/>
</dbReference>
<comment type="caution">
    <text evidence="12">The sequence shown here is derived from an EMBL/GenBank/DDBJ whole genome shotgun (WGS) entry which is preliminary data.</text>
</comment>
<dbReference type="PANTHER" id="PTHR42853:SF3">
    <property type="entry name" value="ACETYL-COENZYME A CARBOXYLASE CARBOXYL TRANSFERASE SUBUNIT ALPHA, CHLOROPLASTIC"/>
    <property type="match status" value="1"/>
</dbReference>
<keyword evidence="10" id="KW-0963">Cytoplasm</keyword>
<dbReference type="HAMAP" id="MF_00823">
    <property type="entry name" value="AcetylCoA_CT_alpha"/>
    <property type="match status" value="1"/>
</dbReference>
<dbReference type="NCBIfam" id="NF004344">
    <property type="entry name" value="PRK05724.1"/>
    <property type="match status" value="1"/>
</dbReference>
<evidence type="ECO:0000256" key="1">
    <source>
        <dbReference type="ARBA" id="ARBA00004956"/>
    </source>
</evidence>
<comment type="function">
    <text evidence="10">Component of the acetyl coenzyme A carboxylase (ACC) complex. First, biotin carboxylase catalyzes the carboxylation of biotin on its carrier protein (BCCP) and then the CO(2) group is transferred by the carboxyltransferase to acetyl-CoA to form malonyl-CoA.</text>
</comment>
<dbReference type="EC" id="2.1.3.15" evidence="10"/>
<keyword evidence="6 10" id="KW-0067">ATP-binding</keyword>
<dbReference type="Proteomes" id="UP001628193">
    <property type="component" value="Unassembled WGS sequence"/>
</dbReference>
<keyword evidence="5 10" id="KW-0276">Fatty acid metabolism</keyword>
<evidence type="ECO:0000313" key="12">
    <source>
        <dbReference type="EMBL" id="GAB0057519.1"/>
    </source>
</evidence>
<keyword evidence="4 10" id="KW-0547">Nucleotide-binding</keyword>
<evidence type="ECO:0000256" key="2">
    <source>
        <dbReference type="ARBA" id="ARBA00022516"/>
    </source>
</evidence>
<dbReference type="PROSITE" id="PS50989">
    <property type="entry name" value="COA_CT_CTER"/>
    <property type="match status" value="1"/>
</dbReference>
<dbReference type="NCBIfam" id="NF041504">
    <property type="entry name" value="AccA_sub"/>
    <property type="match status" value="1"/>
</dbReference>
<dbReference type="SUPFAM" id="SSF52096">
    <property type="entry name" value="ClpP/crotonase"/>
    <property type="match status" value="1"/>
</dbReference>
<keyword evidence="2 10" id="KW-0444">Lipid biosynthesis</keyword>
<comment type="catalytic activity">
    <reaction evidence="9 10">
        <text>N(6)-carboxybiotinyl-L-lysyl-[protein] + acetyl-CoA = N(6)-biotinyl-L-lysyl-[protein] + malonyl-CoA</text>
        <dbReference type="Rhea" id="RHEA:54728"/>
        <dbReference type="Rhea" id="RHEA-COMP:10505"/>
        <dbReference type="Rhea" id="RHEA-COMP:10506"/>
        <dbReference type="ChEBI" id="CHEBI:57288"/>
        <dbReference type="ChEBI" id="CHEBI:57384"/>
        <dbReference type="ChEBI" id="CHEBI:83144"/>
        <dbReference type="ChEBI" id="CHEBI:83145"/>
        <dbReference type="EC" id="2.1.3.15"/>
    </reaction>
</comment>
<keyword evidence="13" id="KW-1185">Reference proteome</keyword>
<dbReference type="InterPro" id="IPR011763">
    <property type="entry name" value="COA_CT_C"/>
</dbReference>
<sequence>MIQTMSQTFLEFERPIGELMSKIDDLRHLSNSSDINISQEIARLEQETIHLTERIFAKLTPWQKTLLSRHPDRPFSTDYLEQVFSNFTELHGDRVFGDDESIIGGLAVLDDIDVMVIGQEKGRGTKEKVRRNFGMPKPEGYRKALRLMKLAEKFKLPIICLIDTPGAYPGKGAEERGQAEAIARNLKEMASLKVPILSVVIGEGGSGGALALGMGNRVLMMQYATYSVISPEGCASILWKDSSKAELASEALRLTAPDILELKVIDEIIPEPIGGAHRNPDEAANLLKRHLIQNLRELRRKSSRTLIKERFDKFMNMGVVDIVTGS</sequence>
<evidence type="ECO:0000313" key="13">
    <source>
        <dbReference type="Proteomes" id="UP001628193"/>
    </source>
</evidence>
<keyword evidence="3 10" id="KW-0808">Transferase</keyword>
<evidence type="ECO:0000256" key="8">
    <source>
        <dbReference type="ARBA" id="ARBA00023160"/>
    </source>
</evidence>
<gene>
    <name evidence="10 12" type="primary">accA</name>
    <name evidence="12" type="ORF">SIID45300_01849</name>
</gene>
<organism evidence="12 13">
    <name type="scientific">Candidatus Magnetaquiglobus chichijimensis</name>
    <dbReference type="NCBI Taxonomy" id="3141448"/>
    <lineage>
        <taxon>Bacteria</taxon>
        <taxon>Pseudomonadati</taxon>
        <taxon>Pseudomonadota</taxon>
        <taxon>Magnetococcia</taxon>
        <taxon>Magnetococcales</taxon>
        <taxon>Candidatus Magnetaquicoccaceae</taxon>
        <taxon>Candidatus Magnetaquiglobus</taxon>
    </lineage>
</organism>
<dbReference type="GO" id="GO:0016740">
    <property type="term" value="F:transferase activity"/>
    <property type="evidence" value="ECO:0007669"/>
    <property type="project" value="UniProtKB-KW"/>
</dbReference>
<comment type="pathway">
    <text evidence="1 10">Lipid metabolism; malonyl-CoA biosynthesis; malonyl-CoA from acetyl-CoA: step 1/1.</text>
</comment>
<evidence type="ECO:0000256" key="9">
    <source>
        <dbReference type="ARBA" id="ARBA00049152"/>
    </source>
</evidence>
<name>A0ABQ0C9F2_9PROT</name>
<evidence type="ECO:0000256" key="3">
    <source>
        <dbReference type="ARBA" id="ARBA00022679"/>
    </source>
</evidence>
<dbReference type="Gene3D" id="3.90.226.10">
    <property type="entry name" value="2-enoyl-CoA Hydratase, Chain A, domain 1"/>
    <property type="match status" value="1"/>
</dbReference>
<evidence type="ECO:0000256" key="10">
    <source>
        <dbReference type="HAMAP-Rule" id="MF_00823"/>
    </source>
</evidence>
<evidence type="ECO:0000259" key="11">
    <source>
        <dbReference type="PROSITE" id="PS50989"/>
    </source>
</evidence>
<evidence type="ECO:0000256" key="6">
    <source>
        <dbReference type="ARBA" id="ARBA00022840"/>
    </source>
</evidence>
<comment type="subunit">
    <text evidence="10">Acetyl-CoA carboxylase is a heterohexamer composed of biotin carboxyl carrier protein (AccB), biotin carboxylase (AccC) and two subunits each of ACCase subunit alpha (AccA) and ACCase subunit beta (AccD).</text>
</comment>
<keyword evidence="7 10" id="KW-0443">Lipid metabolism</keyword>
<comment type="subcellular location">
    <subcellularLocation>
        <location evidence="10">Cytoplasm</location>
    </subcellularLocation>
</comment>
<dbReference type="NCBIfam" id="TIGR00513">
    <property type="entry name" value="accA"/>
    <property type="match status" value="1"/>
</dbReference>
<dbReference type="InterPro" id="IPR029045">
    <property type="entry name" value="ClpP/crotonase-like_dom_sf"/>
</dbReference>
<protein>
    <recommendedName>
        <fullName evidence="10">Acetyl-coenzyme A carboxylase carboxyl transferase subunit alpha</fullName>
        <shortName evidence="10">ACCase subunit alpha</shortName>
        <shortName evidence="10">Acetyl-CoA carboxylase carboxyltransferase subunit alpha</shortName>
        <ecNumber evidence="10">2.1.3.15</ecNumber>
    </recommendedName>
</protein>
<keyword evidence="8 10" id="KW-0275">Fatty acid biosynthesis</keyword>
<evidence type="ECO:0000256" key="5">
    <source>
        <dbReference type="ARBA" id="ARBA00022832"/>
    </source>
</evidence>
<comment type="similarity">
    <text evidence="10">Belongs to the AccA family.</text>
</comment>
<proteinExistence type="inferred from homology"/>
<evidence type="ECO:0000256" key="4">
    <source>
        <dbReference type="ARBA" id="ARBA00022741"/>
    </source>
</evidence>
<evidence type="ECO:0000256" key="7">
    <source>
        <dbReference type="ARBA" id="ARBA00023098"/>
    </source>
</evidence>
<dbReference type="Pfam" id="PF03255">
    <property type="entry name" value="ACCA"/>
    <property type="match status" value="1"/>
</dbReference>
<dbReference type="PANTHER" id="PTHR42853">
    <property type="entry name" value="ACETYL-COENZYME A CARBOXYLASE CARBOXYL TRANSFERASE SUBUNIT ALPHA"/>
    <property type="match status" value="1"/>
</dbReference>